<feature type="domain" description="EAL" evidence="3">
    <location>
        <begin position="140"/>
        <end position="389"/>
    </location>
</feature>
<gene>
    <name evidence="4" type="primary">cph2_4</name>
    <name evidence="4" type="ORF">CZ809_02632</name>
</gene>
<dbReference type="PROSITE" id="PS50110">
    <property type="entry name" value="RESPONSE_REGULATORY"/>
    <property type="match status" value="1"/>
</dbReference>
<dbReference type="AlphaFoldDB" id="A0A1T5I1Y9"/>
<dbReference type="SUPFAM" id="SSF141868">
    <property type="entry name" value="EAL domain-like"/>
    <property type="match status" value="1"/>
</dbReference>
<name>A0A1T5I1Y9_9GAMM</name>
<evidence type="ECO:0000313" key="4">
    <source>
        <dbReference type="EMBL" id="SKC33097.1"/>
    </source>
</evidence>
<dbReference type="PANTHER" id="PTHR33121:SF79">
    <property type="entry name" value="CYCLIC DI-GMP PHOSPHODIESTERASE PDED-RELATED"/>
    <property type="match status" value="1"/>
</dbReference>
<dbReference type="Proteomes" id="UP000189966">
    <property type="component" value="Unassembled WGS sequence"/>
</dbReference>
<dbReference type="Gene3D" id="3.20.20.450">
    <property type="entry name" value="EAL domain"/>
    <property type="match status" value="1"/>
</dbReference>
<dbReference type="PANTHER" id="PTHR33121">
    <property type="entry name" value="CYCLIC DI-GMP PHOSPHODIESTERASE PDEF"/>
    <property type="match status" value="1"/>
</dbReference>
<dbReference type="InterPro" id="IPR001789">
    <property type="entry name" value="Sig_transdc_resp-reg_receiver"/>
</dbReference>
<dbReference type="Gene3D" id="3.40.50.2300">
    <property type="match status" value="1"/>
</dbReference>
<dbReference type="Pfam" id="PF00563">
    <property type="entry name" value="EAL"/>
    <property type="match status" value="1"/>
</dbReference>
<dbReference type="PROSITE" id="PS50883">
    <property type="entry name" value="EAL"/>
    <property type="match status" value="1"/>
</dbReference>
<evidence type="ECO:0000256" key="1">
    <source>
        <dbReference type="PROSITE-ProRule" id="PRU00169"/>
    </source>
</evidence>
<dbReference type="GO" id="GO:0000160">
    <property type="term" value="P:phosphorelay signal transduction system"/>
    <property type="evidence" value="ECO:0007669"/>
    <property type="project" value="InterPro"/>
</dbReference>
<feature type="modified residue" description="4-aspartylphosphate" evidence="1">
    <location>
        <position position="55"/>
    </location>
</feature>
<evidence type="ECO:0000259" key="2">
    <source>
        <dbReference type="PROSITE" id="PS50110"/>
    </source>
</evidence>
<dbReference type="EMBL" id="FUZI01000004">
    <property type="protein sequence ID" value="SKC33097.1"/>
    <property type="molecule type" value="Genomic_DNA"/>
</dbReference>
<dbReference type="InterPro" id="IPR050706">
    <property type="entry name" value="Cyclic-di-GMP_PDE-like"/>
</dbReference>
<proteinExistence type="predicted"/>
<reference evidence="4 5" key="1">
    <citation type="submission" date="2017-02" db="EMBL/GenBank/DDBJ databases">
        <authorList>
            <person name="Peterson S.W."/>
        </authorList>
    </citation>
    <scope>NUCLEOTIDE SEQUENCE [LARGE SCALE GENOMIC DNA]</scope>
    <source>
        <strain evidence="5">type strain: NCCB 100098</strain>
    </source>
</reference>
<feature type="domain" description="Response regulatory" evidence="2">
    <location>
        <begin position="2"/>
        <end position="125"/>
    </location>
</feature>
<dbReference type="GO" id="GO:0071111">
    <property type="term" value="F:cyclic-guanylate-specific phosphodiesterase activity"/>
    <property type="evidence" value="ECO:0007669"/>
    <property type="project" value="InterPro"/>
</dbReference>
<dbReference type="CDD" id="cd01948">
    <property type="entry name" value="EAL"/>
    <property type="match status" value="1"/>
</dbReference>
<dbReference type="RefSeq" id="WP_080158067.1">
    <property type="nucleotide sequence ID" value="NZ_CP175534.1"/>
</dbReference>
<accession>A0A1T5I1Y9</accession>
<dbReference type="SMART" id="SM00448">
    <property type="entry name" value="REC"/>
    <property type="match status" value="1"/>
</dbReference>
<dbReference type="SMART" id="SM00052">
    <property type="entry name" value="EAL"/>
    <property type="match status" value="1"/>
</dbReference>
<protein>
    <submittedName>
        <fullName evidence="4">Phytochrome-like protein cph2</fullName>
    </submittedName>
</protein>
<dbReference type="InterPro" id="IPR035919">
    <property type="entry name" value="EAL_sf"/>
</dbReference>
<dbReference type="SUPFAM" id="SSF52172">
    <property type="entry name" value="CheY-like"/>
    <property type="match status" value="1"/>
</dbReference>
<organism evidence="4 5">
    <name type="scientific">Photobacterium piscicola</name>
    <dbReference type="NCBI Taxonomy" id="1378299"/>
    <lineage>
        <taxon>Bacteria</taxon>
        <taxon>Pseudomonadati</taxon>
        <taxon>Pseudomonadota</taxon>
        <taxon>Gammaproteobacteria</taxon>
        <taxon>Vibrionales</taxon>
        <taxon>Vibrionaceae</taxon>
        <taxon>Photobacterium</taxon>
    </lineage>
</organism>
<dbReference type="OrthoDB" id="9812358at2"/>
<evidence type="ECO:0000259" key="3">
    <source>
        <dbReference type="PROSITE" id="PS50883"/>
    </source>
</evidence>
<keyword evidence="1" id="KW-0597">Phosphoprotein</keyword>
<evidence type="ECO:0000313" key="5">
    <source>
        <dbReference type="Proteomes" id="UP000189966"/>
    </source>
</evidence>
<sequence length="411" mass="46065">MNILLIEDHDFQRQVLATQLAHLIDPNQDHIHCATNGVCGLKAVALYQPQLLFCDLNMPQMDGISFLGHLAEQQFTGAIIITSALNADVLLSVNKMCKNYGLNLLGTLAKPTHLEQLKQLLALAVNQQPLGDAPISALQLALTEQDIIDAFNANYLTPYYQPIVNLKTGEWVASEALIRFIHPDYGIVPASNFIQHLTQIGKDSHLALLIINHVISHQAIFEGRRVAVNISAKTLVERSFINHVLALHNQYPQLHHWLYFELTESDLFESAGKALEAAARLGMHGFNLSIDDFGTGYSSLKQLDILPFKSLKLDISFVQAMPTNYTAKVIIETCLLLAHRLNLTVIAEGVEDITLWLKLQKMDCELAQGYFISPPLPFSQIPIWHDQWQQRSQQLLNNSASKEILTKTQER</sequence>
<dbReference type="InterPro" id="IPR011006">
    <property type="entry name" value="CheY-like_superfamily"/>
</dbReference>
<dbReference type="InterPro" id="IPR001633">
    <property type="entry name" value="EAL_dom"/>
</dbReference>
<dbReference type="Pfam" id="PF00072">
    <property type="entry name" value="Response_reg"/>
    <property type="match status" value="1"/>
</dbReference>